<keyword evidence="4 11" id="KW-0808">Transferase</keyword>
<reference evidence="11 12" key="1">
    <citation type="submission" date="2019-12" db="EMBL/GenBank/DDBJ databases">
        <title>Nocardia macrotermitis sp. nov. and Nocardia aurantia sp. nov., isolated from the gut of the fungus growing-termite Macrotermes natalensis.</title>
        <authorList>
            <person name="Christine B."/>
            <person name="Rene B."/>
        </authorList>
    </citation>
    <scope>NUCLEOTIDE SEQUENCE [LARGE SCALE GENOMIC DNA]</scope>
    <source>
        <strain evidence="11 12">DSM 102126</strain>
    </source>
</reference>
<protein>
    <recommendedName>
        <fullName evidence="9">4,4'-diaponeurosporenoate glycosyltransferase</fullName>
    </recommendedName>
</protein>
<gene>
    <name evidence="11" type="ORF">GQ466_28865</name>
</gene>
<dbReference type="EMBL" id="WUTW01000010">
    <property type="protein sequence ID" value="MXQ68034.1"/>
    <property type="molecule type" value="Genomic_DNA"/>
</dbReference>
<accession>A0A6I4WM39</accession>
<evidence type="ECO:0000256" key="5">
    <source>
        <dbReference type="ARBA" id="ARBA00023136"/>
    </source>
</evidence>
<evidence type="ECO:0000256" key="6">
    <source>
        <dbReference type="ARBA" id="ARBA00037281"/>
    </source>
</evidence>
<keyword evidence="3" id="KW-0328">Glycosyltransferase</keyword>
<evidence type="ECO:0000256" key="4">
    <source>
        <dbReference type="ARBA" id="ARBA00022679"/>
    </source>
</evidence>
<evidence type="ECO:0000256" key="8">
    <source>
        <dbReference type="ARBA" id="ARBA00038120"/>
    </source>
</evidence>
<dbReference type="PANTHER" id="PTHR43646">
    <property type="entry name" value="GLYCOSYLTRANSFERASE"/>
    <property type="match status" value="1"/>
</dbReference>
<comment type="function">
    <text evidence="6">Catalyzes the glycosylation of 4,4'-diaponeurosporenoate, i.e. the esterification of glucose at the C1'' position with the carboxyl group of 4,4'-diaponeurosporenic acid, to form glycosyl-4,4'-diaponeurosporenoate. This is a step in the biosynthesis of staphyloxanthin, an orange pigment present in most staphylococci strains.</text>
</comment>
<dbReference type="SUPFAM" id="SSF53448">
    <property type="entry name" value="Nucleotide-diphospho-sugar transferases"/>
    <property type="match status" value="1"/>
</dbReference>
<evidence type="ECO:0000256" key="1">
    <source>
        <dbReference type="ARBA" id="ARBA00004236"/>
    </source>
</evidence>
<sequence length="283" mass="30427">MVRYWPVQGPVGGDVTAGTRVTVVVPTRDSGRTIARCLASVREQTAPVELIVVDNASGDGTPQIAAGYADRVLDGGPERSAQRNRGWRAGSGEIVAFVDSDMVLEPAVIEQAVALFDADPGLGALVIPELSFGRGVFAACRAAEKRSYLGDASVEAARIFRRSVLRATGGYDEDLSAFEDWDLADRAAASGARIGRVEARVWHDEGRITLRAAYRKRRYYGRWLPVYRGRATARRLGRSRAALRLALRAPWCLPGLALLKAAEAAGLVAGARDPARPSDTLRG</sequence>
<keyword evidence="5" id="KW-0472">Membrane</keyword>
<dbReference type="CDD" id="cd00761">
    <property type="entry name" value="Glyco_tranf_GTA_type"/>
    <property type="match status" value="1"/>
</dbReference>
<dbReference type="Gene3D" id="3.90.550.10">
    <property type="entry name" value="Spore Coat Polysaccharide Biosynthesis Protein SpsA, Chain A"/>
    <property type="match status" value="1"/>
</dbReference>
<proteinExistence type="inferred from homology"/>
<dbReference type="GO" id="GO:0016757">
    <property type="term" value="F:glycosyltransferase activity"/>
    <property type="evidence" value="ECO:0007669"/>
    <property type="project" value="UniProtKB-KW"/>
</dbReference>
<name>A0A6I4WM39_9ACTN</name>
<dbReference type="InterPro" id="IPR001173">
    <property type="entry name" value="Glyco_trans_2-like"/>
</dbReference>
<dbReference type="InterPro" id="IPR029044">
    <property type="entry name" value="Nucleotide-diphossugar_trans"/>
</dbReference>
<dbReference type="GO" id="GO:0005886">
    <property type="term" value="C:plasma membrane"/>
    <property type="evidence" value="ECO:0007669"/>
    <property type="project" value="UniProtKB-SubCell"/>
</dbReference>
<evidence type="ECO:0000256" key="7">
    <source>
        <dbReference type="ARBA" id="ARBA00037904"/>
    </source>
</evidence>
<evidence type="ECO:0000259" key="10">
    <source>
        <dbReference type="Pfam" id="PF00535"/>
    </source>
</evidence>
<evidence type="ECO:0000313" key="12">
    <source>
        <dbReference type="Proteomes" id="UP000431901"/>
    </source>
</evidence>
<dbReference type="OrthoDB" id="5243838at2"/>
<feature type="domain" description="Glycosyltransferase 2-like" evidence="10">
    <location>
        <begin position="22"/>
        <end position="125"/>
    </location>
</feature>
<dbReference type="AlphaFoldDB" id="A0A6I4WM39"/>
<evidence type="ECO:0000313" key="11">
    <source>
        <dbReference type="EMBL" id="MXQ68034.1"/>
    </source>
</evidence>
<dbReference type="PANTHER" id="PTHR43646:SF2">
    <property type="entry name" value="GLYCOSYLTRANSFERASE 2-LIKE DOMAIN-CONTAINING PROTEIN"/>
    <property type="match status" value="1"/>
</dbReference>
<evidence type="ECO:0000256" key="3">
    <source>
        <dbReference type="ARBA" id="ARBA00022676"/>
    </source>
</evidence>
<comment type="subcellular location">
    <subcellularLocation>
        <location evidence="1">Cell membrane</location>
    </subcellularLocation>
</comment>
<evidence type="ECO:0000256" key="9">
    <source>
        <dbReference type="ARBA" id="ARBA00040345"/>
    </source>
</evidence>
<comment type="caution">
    <text evidence="11">The sequence shown here is derived from an EMBL/GenBank/DDBJ whole genome shotgun (WGS) entry which is preliminary data.</text>
</comment>
<comment type="pathway">
    <text evidence="7">Carotenoid biosynthesis; staphyloxanthin biosynthesis; staphyloxanthin from farnesyl diphosphate: step 4/5.</text>
</comment>
<organism evidence="11 12">
    <name type="scientific">Actinomadura rayongensis</name>
    <dbReference type="NCBI Taxonomy" id="1429076"/>
    <lineage>
        <taxon>Bacteria</taxon>
        <taxon>Bacillati</taxon>
        <taxon>Actinomycetota</taxon>
        <taxon>Actinomycetes</taxon>
        <taxon>Streptosporangiales</taxon>
        <taxon>Thermomonosporaceae</taxon>
        <taxon>Actinomadura</taxon>
    </lineage>
</organism>
<evidence type="ECO:0000256" key="2">
    <source>
        <dbReference type="ARBA" id="ARBA00022475"/>
    </source>
</evidence>
<dbReference type="Pfam" id="PF00535">
    <property type="entry name" value="Glycos_transf_2"/>
    <property type="match status" value="1"/>
</dbReference>
<keyword evidence="2" id="KW-1003">Cell membrane</keyword>
<dbReference type="Proteomes" id="UP000431901">
    <property type="component" value="Unassembled WGS sequence"/>
</dbReference>
<keyword evidence="12" id="KW-1185">Reference proteome</keyword>
<comment type="similarity">
    <text evidence="8">Belongs to the glycosyltransferase 2 family. CrtQ subfamily.</text>
</comment>